<accession>A0A225VGV9</accession>
<reference evidence="3" key="1">
    <citation type="submission" date="2017-03" db="EMBL/GenBank/DDBJ databases">
        <title>Phytopthora megakarya and P. palmivora, two closely related causual agents of cacao black pod achieved similar genome size and gene model numbers by different mechanisms.</title>
        <authorList>
            <person name="Ali S."/>
            <person name="Shao J."/>
            <person name="Larry D.J."/>
            <person name="Kronmiller B."/>
            <person name="Shen D."/>
            <person name="Strem M.D."/>
            <person name="Melnick R.L."/>
            <person name="Guiltinan M.J."/>
            <person name="Tyler B.M."/>
            <person name="Meinhardt L.W."/>
            <person name="Bailey B.A."/>
        </authorList>
    </citation>
    <scope>NUCLEOTIDE SEQUENCE [LARGE SCALE GENOMIC DNA]</scope>
    <source>
        <strain evidence="3">zdho120</strain>
    </source>
</reference>
<comment type="caution">
    <text evidence="2">The sequence shown here is derived from an EMBL/GenBank/DDBJ whole genome shotgun (WGS) entry which is preliminary data.</text>
</comment>
<organism evidence="2 3">
    <name type="scientific">Phytophthora megakarya</name>
    <dbReference type="NCBI Taxonomy" id="4795"/>
    <lineage>
        <taxon>Eukaryota</taxon>
        <taxon>Sar</taxon>
        <taxon>Stramenopiles</taxon>
        <taxon>Oomycota</taxon>
        <taxon>Peronosporomycetes</taxon>
        <taxon>Peronosporales</taxon>
        <taxon>Peronosporaceae</taxon>
        <taxon>Phytophthora</taxon>
    </lineage>
</organism>
<evidence type="ECO:0000256" key="1">
    <source>
        <dbReference type="SAM" id="MobiDB-lite"/>
    </source>
</evidence>
<feature type="compositionally biased region" description="Polar residues" evidence="1">
    <location>
        <begin position="115"/>
        <end position="124"/>
    </location>
</feature>
<feature type="compositionally biased region" description="Basic and acidic residues" evidence="1">
    <location>
        <begin position="145"/>
        <end position="156"/>
    </location>
</feature>
<feature type="compositionally biased region" description="Polar residues" evidence="1">
    <location>
        <begin position="157"/>
        <end position="170"/>
    </location>
</feature>
<protein>
    <recommendedName>
        <fullName evidence="4">Eukaryotic/viral aspartic protease</fullName>
    </recommendedName>
</protein>
<evidence type="ECO:0008006" key="4">
    <source>
        <dbReference type="Google" id="ProtNLM"/>
    </source>
</evidence>
<feature type="region of interest" description="Disordered" evidence="1">
    <location>
        <begin position="91"/>
        <end position="188"/>
    </location>
</feature>
<keyword evidence="3" id="KW-1185">Reference proteome</keyword>
<dbReference type="EMBL" id="NBNE01004759">
    <property type="protein sequence ID" value="OWZ04811.1"/>
    <property type="molecule type" value="Genomic_DNA"/>
</dbReference>
<sequence>MMTKSSWMQIFSPTLVRQAVWMNLGGELVVPIDSTSTRQVAQDTVLLLKAMGCEPQRFPSDAALDDWAPADASTALRKWKKKLRAAFGVEEIAPGRGSPPMPADPSQVPLPQAPVKQNESSTGVFESKGSPYIHDSHMVTPRSASRQDRVVKENEASRPTPNTYKGPTQQPDRRYDLNEDSSDDGKDLLDVDNLEVTEEWARQIRELGAKEEKNSTPTIEITTHLPLGNIKAFSSYRNKRAKSPCSGYVLLYTR</sequence>
<feature type="non-terminal residue" evidence="2">
    <location>
        <position position="1"/>
    </location>
</feature>
<gene>
    <name evidence="2" type="ORF">PHMEG_00023214</name>
</gene>
<proteinExistence type="predicted"/>
<feature type="compositionally biased region" description="Basic and acidic residues" evidence="1">
    <location>
        <begin position="171"/>
        <end position="188"/>
    </location>
</feature>
<evidence type="ECO:0000313" key="3">
    <source>
        <dbReference type="Proteomes" id="UP000198211"/>
    </source>
</evidence>
<dbReference type="AlphaFoldDB" id="A0A225VGV9"/>
<evidence type="ECO:0000313" key="2">
    <source>
        <dbReference type="EMBL" id="OWZ04811.1"/>
    </source>
</evidence>
<name>A0A225VGV9_9STRA</name>
<dbReference type="Proteomes" id="UP000198211">
    <property type="component" value="Unassembled WGS sequence"/>
</dbReference>